<gene>
    <name evidence="2" type="ORF">Van01_25260</name>
</gene>
<dbReference type="EMBL" id="BOOZ01000012">
    <property type="protein sequence ID" value="GIJ09312.1"/>
    <property type="molecule type" value="Genomic_DNA"/>
</dbReference>
<evidence type="ECO:0000256" key="1">
    <source>
        <dbReference type="SAM" id="Phobius"/>
    </source>
</evidence>
<keyword evidence="3" id="KW-1185">Reference proteome</keyword>
<evidence type="ECO:0000313" key="3">
    <source>
        <dbReference type="Proteomes" id="UP000647017"/>
    </source>
</evidence>
<dbReference type="Proteomes" id="UP000647017">
    <property type="component" value="Unassembled WGS sequence"/>
</dbReference>
<comment type="caution">
    <text evidence="2">The sequence shown here is derived from an EMBL/GenBank/DDBJ whole genome shotgun (WGS) entry which is preliminary data.</text>
</comment>
<keyword evidence="1" id="KW-1133">Transmembrane helix</keyword>
<feature type="transmembrane region" description="Helical" evidence="1">
    <location>
        <begin position="24"/>
        <end position="40"/>
    </location>
</feature>
<keyword evidence="1" id="KW-0472">Membrane</keyword>
<reference evidence="2 3" key="1">
    <citation type="submission" date="2021-01" db="EMBL/GenBank/DDBJ databases">
        <title>Whole genome shotgun sequence of Verrucosispora andamanensis NBRC 109075.</title>
        <authorList>
            <person name="Komaki H."/>
            <person name="Tamura T."/>
        </authorList>
    </citation>
    <scope>NUCLEOTIDE SEQUENCE [LARGE SCALE GENOMIC DNA]</scope>
    <source>
        <strain evidence="2 3">NBRC 109075</strain>
    </source>
</reference>
<proteinExistence type="predicted"/>
<protein>
    <submittedName>
        <fullName evidence="2">Uncharacterized protein</fullName>
    </submittedName>
</protein>
<keyword evidence="1" id="KW-0812">Transmembrane</keyword>
<accession>A0ABQ4HUL5</accession>
<sequence length="107" mass="11377">MATAIVAALAAAVASRPVPISAPVVGVAVWLVVAVVLMVPSRRRAVRLGAGLSPELRKGPTPIDRYAKIFLSTFDPALRVWRLLVRAGEYDDQGVDHGEGWGRAFCG</sequence>
<name>A0ABQ4HUL5_9ACTN</name>
<evidence type="ECO:0000313" key="2">
    <source>
        <dbReference type="EMBL" id="GIJ09312.1"/>
    </source>
</evidence>
<organism evidence="2 3">
    <name type="scientific">Micromonospora andamanensis</name>
    <dbReference type="NCBI Taxonomy" id="1287068"/>
    <lineage>
        <taxon>Bacteria</taxon>
        <taxon>Bacillati</taxon>
        <taxon>Actinomycetota</taxon>
        <taxon>Actinomycetes</taxon>
        <taxon>Micromonosporales</taxon>
        <taxon>Micromonosporaceae</taxon>
        <taxon>Micromonospora</taxon>
    </lineage>
</organism>